<proteinExistence type="predicted"/>
<sequence>MRGDKIDKCTFNYTNSSLLDDKDSTDYLANEDSDGENNEGECCRNDEAYTIIMLKENKT</sequence>
<gene>
    <name evidence="1" type="ORF">L917_20441</name>
</gene>
<accession>W2K113</accession>
<name>W2K113_PHYNI</name>
<protein>
    <submittedName>
        <fullName evidence="1">Uncharacterized protein</fullName>
    </submittedName>
</protein>
<organism evidence="1">
    <name type="scientific">Phytophthora nicotianae</name>
    <name type="common">Potato buckeye rot agent</name>
    <name type="synonym">Phytophthora parasitica</name>
    <dbReference type="NCBI Taxonomy" id="4792"/>
    <lineage>
        <taxon>Eukaryota</taxon>
        <taxon>Sar</taxon>
        <taxon>Stramenopiles</taxon>
        <taxon>Oomycota</taxon>
        <taxon>Peronosporomycetes</taxon>
        <taxon>Peronosporales</taxon>
        <taxon>Peronosporaceae</taxon>
        <taxon>Phytophthora</taxon>
    </lineage>
</organism>
<dbReference type="AlphaFoldDB" id="W2K113"/>
<reference evidence="1" key="1">
    <citation type="submission" date="2013-11" db="EMBL/GenBank/DDBJ databases">
        <title>The Genome Sequence of Phytophthora parasitica CHvinca01.</title>
        <authorList>
            <consortium name="The Broad Institute Genomics Platform"/>
            <person name="Russ C."/>
            <person name="Tyler B."/>
            <person name="Panabieres F."/>
            <person name="Shan W."/>
            <person name="Tripathy S."/>
            <person name="Grunwald N."/>
            <person name="Machado M."/>
            <person name="Johnson C.S."/>
            <person name="Arredondo F."/>
            <person name="Hong C."/>
            <person name="Coffey M."/>
            <person name="Young S.K."/>
            <person name="Zeng Q."/>
            <person name="Gargeya S."/>
            <person name="Fitzgerald M."/>
            <person name="Abouelleil A."/>
            <person name="Alvarado L."/>
            <person name="Chapman S.B."/>
            <person name="Gainer-Dewar J."/>
            <person name="Goldberg J."/>
            <person name="Griggs A."/>
            <person name="Gujja S."/>
            <person name="Hansen M."/>
            <person name="Howarth C."/>
            <person name="Imamovic A."/>
            <person name="Ireland A."/>
            <person name="Larimer J."/>
            <person name="McCowan C."/>
            <person name="Murphy C."/>
            <person name="Pearson M."/>
            <person name="Poon T.W."/>
            <person name="Priest M."/>
            <person name="Roberts A."/>
            <person name="Saif S."/>
            <person name="Shea T."/>
            <person name="Sykes S."/>
            <person name="Wortman J."/>
            <person name="Nusbaum C."/>
            <person name="Birren B."/>
        </authorList>
    </citation>
    <scope>NUCLEOTIDE SEQUENCE [LARGE SCALE GENOMIC DNA]</scope>
    <source>
        <strain evidence="1">CHvinca01</strain>
    </source>
</reference>
<dbReference type="EMBL" id="KI683188">
    <property type="protein sequence ID" value="ETL78812.1"/>
    <property type="molecule type" value="Genomic_DNA"/>
</dbReference>
<dbReference type="Proteomes" id="UP000054423">
    <property type="component" value="Unassembled WGS sequence"/>
</dbReference>
<evidence type="ECO:0000313" key="1">
    <source>
        <dbReference type="EMBL" id="ETL78812.1"/>
    </source>
</evidence>